<organism evidence="3 4">
    <name type="scientific">Pocillopora meandrina</name>
    <dbReference type="NCBI Taxonomy" id="46732"/>
    <lineage>
        <taxon>Eukaryota</taxon>
        <taxon>Metazoa</taxon>
        <taxon>Cnidaria</taxon>
        <taxon>Anthozoa</taxon>
        <taxon>Hexacorallia</taxon>
        <taxon>Scleractinia</taxon>
        <taxon>Astrocoeniina</taxon>
        <taxon>Pocilloporidae</taxon>
        <taxon>Pocillopora</taxon>
    </lineage>
</organism>
<feature type="compositionally biased region" description="Basic and acidic residues" evidence="2">
    <location>
        <begin position="1009"/>
        <end position="1026"/>
    </location>
</feature>
<proteinExistence type="predicted"/>
<feature type="compositionally biased region" description="Basic and acidic residues" evidence="2">
    <location>
        <begin position="872"/>
        <end position="891"/>
    </location>
</feature>
<feature type="region of interest" description="Disordered" evidence="2">
    <location>
        <begin position="1190"/>
        <end position="1232"/>
    </location>
</feature>
<dbReference type="SUPFAM" id="SSF50978">
    <property type="entry name" value="WD40 repeat-like"/>
    <property type="match status" value="2"/>
</dbReference>
<gene>
    <name evidence="3" type="ORF">PMEA_00027845</name>
</gene>
<dbReference type="PANTHER" id="PTHR45532">
    <property type="entry name" value="WD REPEAT-CONTAINING PROTEIN 97"/>
    <property type="match status" value="1"/>
</dbReference>
<feature type="region of interest" description="Disordered" evidence="2">
    <location>
        <begin position="517"/>
        <end position="538"/>
    </location>
</feature>
<feature type="compositionally biased region" description="Polar residues" evidence="2">
    <location>
        <begin position="980"/>
        <end position="1008"/>
    </location>
</feature>
<feature type="repeat" description="WD" evidence="1">
    <location>
        <begin position="100"/>
        <end position="132"/>
    </location>
</feature>
<feature type="compositionally biased region" description="Polar residues" evidence="2">
    <location>
        <begin position="710"/>
        <end position="725"/>
    </location>
</feature>
<feature type="region of interest" description="Disordered" evidence="2">
    <location>
        <begin position="1252"/>
        <end position="1272"/>
    </location>
</feature>
<dbReference type="Proteomes" id="UP001159428">
    <property type="component" value="Unassembled WGS sequence"/>
</dbReference>
<feature type="compositionally biased region" description="Polar residues" evidence="2">
    <location>
        <begin position="945"/>
        <end position="960"/>
    </location>
</feature>
<feature type="compositionally biased region" description="Basic residues" evidence="2">
    <location>
        <begin position="1363"/>
        <end position="1375"/>
    </location>
</feature>
<feature type="compositionally biased region" description="Basic and acidic residues" evidence="2">
    <location>
        <begin position="1107"/>
        <end position="1124"/>
    </location>
</feature>
<evidence type="ECO:0000256" key="2">
    <source>
        <dbReference type="SAM" id="MobiDB-lite"/>
    </source>
</evidence>
<feature type="compositionally biased region" description="Basic residues" evidence="2">
    <location>
        <begin position="854"/>
        <end position="871"/>
    </location>
</feature>
<feature type="compositionally biased region" description="Basic and acidic residues" evidence="2">
    <location>
        <begin position="843"/>
        <end position="853"/>
    </location>
</feature>
<feature type="compositionally biased region" description="Polar residues" evidence="2">
    <location>
        <begin position="1094"/>
        <end position="1106"/>
    </location>
</feature>
<dbReference type="InterPro" id="IPR036322">
    <property type="entry name" value="WD40_repeat_dom_sf"/>
</dbReference>
<evidence type="ECO:0000313" key="4">
    <source>
        <dbReference type="Proteomes" id="UP001159428"/>
    </source>
</evidence>
<reference evidence="3 4" key="1">
    <citation type="submission" date="2022-05" db="EMBL/GenBank/DDBJ databases">
        <authorList>
            <consortium name="Genoscope - CEA"/>
            <person name="William W."/>
        </authorList>
    </citation>
    <scope>NUCLEOTIDE SEQUENCE [LARGE SCALE GENOMIC DNA]</scope>
</reference>
<feature type="compositionally biased region" description="Acidic residues" evidence="2">
    <location>
        <begin position="912"/>
        <end position="921"/>
    </location>
</feature>
<feature type="compositionally biased region" description="Basic and acidic residues" evidence="2">
    <location>
        <begin position="1035"/>
        <end position="1045"/>
    </location>
</feature>
<keyword evidence="1" id="KW-0853">WD repeat</keyword>
<accession>A0AAU9XPE0</accession>
<comment type="caution">
    <text evidence="3">The sequence shown here is derived from an EMBL/GenBank/DDBJ whole genome shotgun (WGS) entry which is preliminary data.</text>
</comment>
<feature type="region of interest" description="Disordered" evidence="2">
    <location>
        <begin position="670"/>
        <end position="1143"/>
    </location>
</feature>
<feature type="compositionally biased region" description="Basic and acidic residues" evidence="2">
    <location>
        <begin position="776"/>
        <end position="799"/>
    </location>
</feature>
<dbReference type="Pfam" id="PF00400">
    <property type="entry name" value="WD40"/>
    <property type="match status" value="3"/>
</dbReference>
<feature type="region of interest" description="Disordered" evidence="2">
    <location>
        <begin position="330"/>
        <end position="370"/>
    </location>
</feature>
<feature type="region of interest" description="Disordered" evidence="2">
    <location>
        <begin position="1465"/>
        <end position="1530"/>
    </location>
</feature>
<dbReference type="EMBL" id="CALNXJ010000057">
    <property type="protein sequence ID" value="CAH3154982.1"/>
    <property type="molecule type" value="Genomic_DNA"/>
</dbReference>
<dbReference type="PROSITE" id="PS50082">
    <property type="entry name" value="WD_REPEATS_2"/>
    <property type="match status" value="2"/>
</dbReference>
<feature type="compositionally biased region" description="Pro residues" evidence="2">
    <location>
        <begin position="747"/>
        <end position="766"/>
    </location>
</feature>
<feature type="region of interest" description="Disordered" evidence="2">
    <location>
        <begin position="1287"/>
        <end position="1379"/>
    </location>
</feature>
<feature type="compositionally biased region" description="Polar residues" evidence="2">
    <location>
        <begin position="1260"/>
        <end position="1272"/>
    </location>
</feature>
<feature type="compositionally biased region" description="Polar residues" evidence="2">
    <location>
        <begin position="330"/>
        <end position="343"/>
    </location>
</feature>
<evidence type="ECO:0000313" key="3">
    <source>
        <dbReference type="EMBL" id="CAH3154982.1"/>
    </source>
</evidence>
<sequence length="1656" mass="187033">MHSVLCMVFNHVKDELITGGTGGMKFWTFGELDKNRQKALDRDSRPMANYGLVLRASYPDMGGSWVKQVELDEAMQRLYCLSERNVVAYDMEGNLLFQILDAHRGPVTGCVYSKACNFLVTVGTDCDVNVWSRAKSGGKVHTFSGHSKAITKILLHPENSALVITAAMDGIIKVNSLDFMEEIYSIPVFSEGIYWMNIVSSKLLYCCSNRFIEVFSLNHLCNFWASSRCSVTSLSLVTCKGKSTRVMAVGNDSSVRLISRKRQNLSTVLPPPSISPLNMLKDVAYNREFNMMYLLIDEHEIWVYYTRTNPATRVESWKLDFIEDIHNQHSQDALQRSRANSPWPNEGNRSPSPESPPPGRSSFPPLEVSGRESMLSTRKEKVQITCLGILYSPIIMTSLEGDACPDTTHFLMAGTQDGRVLFLHMFWQGLKYHQLQANKDAVLQVYHDQDNNTLVTKCRYPKIVIHIWSLPLLQLMKRIDCDADMTCFTRMNNILLCGHQSGYLHLHSLSVDNNEFREDQEERAKGTRRSPPKDHKSCINSVDSNSNLEIFCSVSGDGIIKIWDKNKTLLREIIMNETLTVASFLNTQGDILIGFKQHIFIIPNEKVYPVKDGLLPGSRSESIDDEAFETESDIYEDPSVRFESKKILQPDPTNMENYLVPFPNLQLKTSWFMEGRPPPDLEPQNQQEDEESISLMSDSLSLAPTEVYGSPSSTPRRISLASSVAMSERRTSTELWDLPEFGNSPVSSPPRTPPPEPTPPPTPPPEVESDEDSSGGEEKKEPQKSDEEPCERCEDVNKEGKKKVPVIPSFRREKGRMGNITINSNSLRSGFGGPGYAAPVARKLIEQRPEPKSFKPRRIPRPIARKAKKPKDKGEEEATKEIQEKETEKIVNESGEAEEEKQRSEDTIKVNDDDDGDDDDVIVTHRMPSVVTMPTGEHKPFIRQDTVSSRQVPDQMSSRSAKNKEQMPEREKAEDAKEPQMTTSYSPSQRTAEENTTTALLSDENQTADNKDENTLNEDNEAKGKEENEEEAPVEDDKPERRDSPEPSDPQLVTFIDPDTGEVIQKPLNEVPIDAEILEDYDDDELEGMDEHTSAQAEDPTSSCRSTRSDRVQKSVTFSEDHIRTSRRNRQFPSLYTSGRDSPTLRSHNAGLVFKETVLPVYGNKRAGDPLRKTSNSSSGVSPLTIFALAKSRREHTPTSSNVRTRSADGRYRQKHGTTDNSSLRTDEVNQGDFDLNDEDLARLIDTISLQTGAGGHETPGSSRPPSVRKQGSTLMRWCIQALQKPDREVLFPSKPTRPSSSPSVATSKATKKAEESPKGNILYLNKKDSEKRPQTADTVRSNATSQEEHSMFPYENTPSRNKGTKQTKTRKRATPARMNTWKRVSSDEDEDFLDAYQAMRSSIGIHTYIHDADKDYMKDLLSGESFERERLSNSRDIPSLDTTDYGGNWQNKVLERAYRLKQQRLERQKSANERRQALDNKQKERWKNSSHLECGQEQPPKSDPVLEFITPPLVDDRDTSPSPSLSQTEIWKLKEQELSNERPFRLRLNSQPGGVQLTPLAKRLMDLKTCDHDVSDVVNVLPKPPPSASIPSKCSRYVLVAQPEIKQPRAQATEVEETLLMLRFPKSRVRRRHNSATIPGLHANRNVRARTIFEM</sequence>
<dbReference type="InterPro" id="IPR001680">
    <property type="entry name" value="WD40_rpt"/>
</dbReference>
<feature type="compositionally biased region" description="Basic and acidic residues" evidence="2">
    <location>
        <begin position="900"/>
        <end position="911"/>
    </location>
</feature>
<dbReference type="PANTHER" id="PTHR45532:SF3">
    <property type="match status" value="1"/>
</dbReference>
<feature type="compositionally biased region" description="Polar residues" evidence="2">
    <location>
        <begin position="1336"/>
        <end position="1346"/>
    </location>
</feature>
<protein>
    <submittedName>
        <fullName evidence="3">Uncharacterized protein</fullName>
    </submittedName>
</protein>
<feature type="compositionally biased region" description="Basic and acidic residues" evidence="2">
    <location>
        <begin position="1326"/>
        <end position="1335"/>
    </location>
</feature>
<feature type="compositionally biased region" description="Basic and acidic residues" evidence="2">
    <location>
        <begin position="517"/>
        <end position="537"/>
    </location>
</feature>
<feature type="compositionally biased region" description="Polar residues" evidence="2">
    <location>
        <begin position="1131"/>
        <end position="1143"/>
    </location>
</feature>
<keyword evidence="4" id="KW-1185">Reference proteome</keyword>
<name>A0AAU9XPE0_9CNID</name>
<feature type="repeat" description="WD" evidence="1">
    <location>
        <begin position="532"/>
        <end position="564"/>
    </location>
</feature>
<dbReference type="InterPro" id="IPR015943">
    <property type="entry name" value="WD40/YVTN_repeat-like_dom_sf"/>
</dbReference>
<feature type="compositionally biased region" description="Basic and acidic residues" evidence="2">
    <location>
        <begin position="962"/>
        <end position="978"/>
    </location>
</feature>
<feature type="compositionally biased region" description="Low complexity" evidence="2">
    <location>
        <begin position="1293"/>
        <end position="1304"/>
    </location>
</feature>
<dbReference type="SMART" id="SM00320">
    <property type="entry name" value="WD40"/>
    <property type="match status" value="4"/>
</dbReference>
<feature type="compositionally biased region" description="Basic and acidic residues" evidence="2">
    <location>
        <begin position="1465"/>
        <end position="1488"/>
    </location>
</feature>
<feature type="compositionally biased region" description="Acidic residues" evidence="2">
    <location>
        <begin position="1076"/>
        <end position="1088"/>
    </location>
</feature>
<evidence type="ECO:0000256" key="1">
    <source>
        <dbReference type="PROSITE-ProRule" id="PRU00221"/>
    </source>
</evidence>
<feature type="compositionally biased region" description="Polar residues" evidence="2">
    <location>
        <begin position="1521"/>
        <end position="1530"/>
    </location>
</feature>
<dbReference type="Gene3D" id="2.130.10.10">
    <property type="entry name" value="YVTN repeat-like/Quinoprotein amine dehydrogenase"/>
    <property type="match status" value="2"/>
</dbReference>